<sequence length="130" mass="14423">MQSLSGALLSIQSTSSDLLRSSRSTSASKLSGLTVLLSLTVRFMDYIYIGTGFTTMRRETTIELLQLCEAVSVSYLDEVEQLRIWHTLLDLSFSNTTTGKVLALLKKAWYRFKTDKYSLQGKLPEGATGA</sequence>
<reference evidence="1" key="1">
    <citation type="submission" date="2018-01" db="EMBL/GenBank/DDBJ databases">
        <authorList>
            <person name="Mao J.F."/>
        </authorList>
    </citation>
    <scope>NUCLEOTIDE SEQUENCE</scope>
    <source>
        <strain evidence="1">Huo1</strain>
        <tissue evidence="1">Leaf</tissue>
    </source>
</reference>
<reference evidence="1" key="2">
    <citation type="submission" date="2020-08" db="EMBL/GenBank/DDBJ databases">
        <title>Plant Genome Project.</title>
        <authorList>
            <person name="Zhang R.-G."/>
        </authorList>
    </citation>
    <scope>NUCLEOTIDE SEQUENCE</scope>
    <source>
        <strain evidence="1">Huo1</strain>
        <tissue evidence="1">Leaf</tissue>
    </source>
</reference>
<evidence type="ECO:0000313" key="2">
    <source>
        <dbReference type="Proteomes" id="UP000298416"/>
    </source>
</evidence>
<name>A0A8X8ZP13_SALSN</name>
<dbReference type="EMBL" id="PNBA02000010">
    <property type="protein sequence ID" value="KAG6411703.1"/>
    <property type="molecule type" value="Genomic_DNA"/>
</dbReference>
<proteinExistence type="predicted"/>
<comment type="caution">
    <text evidence="1">The sequence shown here is derived from an EMBL/GenBank/DDBJ whole genome shotgun (WGS) entry which is preliminary data.</text>
</comment>
<organism evidence="1">
    <name type="scientific">Salvia splendens</name>
    <name type="common">Scarlet sage</name>
    <dbReference type="NCBI Taxonomy" id="180675"/>
    <lineage>
        <taxon>Eukaryota</taxon>
        <taxon>Viridiplantae</taxon>
        <taxon>Streptophyta</taxon>
        <taxon>Embryophyta</taxon>
        <taxon>Tracheophyta</taxon>
        <taxon>Spermatophyta</taxon>
        <taxon>Magnoliopsida</taxon>
        <taxon>eudicotyledons</taxon>
        <taxon>Gunneridae</taxon>
        <taxon>Pentapetalae</taxon>
        <taxon>asterids</taxon>
        <taxon>lamiids</taxon>
        <taxon>Lamiales</taxon>
        <taxon>Lamiaceae</taxon>
        <taxon>Nepetoideae</taxon>
        <taxon>Mentheae</taxon>
        <taxon>Salviinae</taxon>
        <taxon>Salvia</taxon>
        <taxon>Salvia subgen. Calosphace</taxon>
        <taxon>core Calosphace</taxon>
    </lineage>
</organism>
<gene>
    <name evidence="1" type="ORF">SASPL_129787</name>
</gene>
<dbReference type="AlphaFoldDB" id="A0A8X8ZP13"/>
<accession>A0A8X8ZP13</accession>
<keyword evidence="2" id="KW-1185">Reference proteome</keyword>
<protein>
    <submittedName>
        <fullName evidence="1">Uncharacterized protein</fullName>
    </submittedName>
</protein>
<dbReference type="Proteomes" id="UP000298416">
    <property type="component" value="Unassembled WGS sequence"/>
</dbReference>
<evidence type="ECO:0000313" key="1">
    <source>
        <dbReference type="EMBL" id="KAG6411703.1"/>
    </source>
</evidence>